<organism evidence="2 3">
    <name type="scientific">Paenibacillus macerans</name>
    <name type="common">Bacillus macerans</name>
    <dbReference type="NCBI Taxonomy" id="44252"/>
    <lineage>
        <taxon>Bacteria</taxon>
        <taxon>Bacillati</taxon>
        <taxon>Bacillota</taxon>
        <taxon>Bacilli</taxon>
        <taxon>Bacillales</taxon>
        <taxon>Paenibacillaceae</taxon>
        <taxon>Paenibacillus</taxon>
    </lineage>
</organism>
<dbReference type="PROSITE" id="PS51186">
    <property type="entry name" value="GNAT"/>
    <property type="match status" value="1"/>
</dbReference>
<dbReference type="Proteomes" id="UP000029278">
    <property type="component" value="Unassembled WGS sequence"/>
</dbReference>
<dbReference type="HOGENOM" id="CLU_013985_3_6_9"/>
<evidence type="ECO:0000259" key="1">
    <source>
        <dbReference type="PROSITE" id="PS51186"/>
    </source>
</evidence>
<reference evidence="2 3" key="1">
    <citation type="submission" date="2014-04" db="EMBL/GenBank/DDBJ databases">
        <authorList>
            <person name="Bishop-Lilly K.A."/>
            <person name="Broomall S.M."/>
            <person name="Chain P.S."/>
            <person name="Chertkov O."/>
            <person name="Coyne S.R."/>
            <person name="Daligault H.E."/>
            <person name="Davenport K.W."/>
            <person name="Erkkila T."/>
            <person name="Frey K.G."/>
            <person name="Gibbons H.S."/>
            <person name="Gu W."/>
            <person name="Jaissle J."/>
            <person name="Johnson S.L."/>
            <person name="Koroleva G.I."/>
            <person name="Ladner J.T."/>
            <person name="Lo C.-C."/>
            <person name="Minogue T.D."/>
            <person name="Munk C."/>
            <person name="Palacios G.F."/>
            <person name="Redden C.L."/>
            <person name="Rosenzweig C.N."/>
            <person name="Scholz M.B."/>
            <person name="Teshima H."/>
            <person name="Xu Y."/>
        </authorList>
    </citation>
    <scope>NUCLEOTIDE SEQUENCE [LARGE SCALE GENOMIC DNA]</scope>
    <source>
        <strain evidence="2 3">8244</strain>
    </source>
</reference>
<accession>A0A091A2B5</accession>
<dbReference type="RefSeq" id="WP_036620280.1">
    <property type="nucleotide sequence ID" value="NZ_BOSD01000007.1"/>
</dbReference>
<dbReference type="AlphaFoldDB" id="A0A091A2B5"/>
<dbReference type="InterPro" id="IPR016181">
    <property type="entry name" value="Acyl_CoA_acyltransferase"/>
</dbReference>
<dbReference type="STRING" id="44252.DJ90_1083"/>
<dbReference type="PANTHER" id="PTHR43792:SF1">
    <property type="entry name" value="N-ACETYLTRANSFERASE DOMAIN-CONTAINING PROTEIN"/>
    <property type="match status" value="1"/>
</dbReference>
<name>A0A091A2B5_PAEMA</name>
<dbReference type="Pfam" id="PF13302">
    <property type="entry name" value="Acetyltransf_3"/>
    <property type="match status" value="1"/>
</dbReference>
<dbReference type="OrthoDB" id="2636883at2"/>
<keyword evidence="2" id="KW-0808">Transferase</keyword>
<dbReference type="InterPro" id="IPR000182">
    <property type="entry name" value="GNAT_dom"/>
</dbReference>
<proteinExistence type="predicted"/>
<dbReference type="GeneID" id="77011825"/>
<dbReference type="SUPFAM" id="SSF55729">
    <property type="entry name" value="Acyl-CoA N-acyltransferases (Nat)"/>
    <property type="match status" value="1"/>
</dbReference>
<dbReference type="PANTHER" id="PTHR43792">
    <property type="entry name" value="GNAT FAMILY, PUTATIVE (AFU_ORTHOLOGUE AFUA_3G00765)-RELATED-RELATED"/>
    <property type="match status" value="1"/>
</dbReference>
<dbReference type="PATRIC" id="fig|44252.3.peg.1548"/>
<sequence>MSGIRQRLRERFPVLESDRLVLRKLELRDADALYDCITDPAVRRHAAIRPDKLQFPERLFRYFEESYRSLRDLHFAVEYKREGRFIGLCSLQYLSLDGQKARIGYMLSPAYWNRGLATEAAQTVLGFGFETLGLSSIEARCSSGNPASARVLQKCGMRCETQIPPAGGREGQGEDLLLYIAERNPLL</sequence>
<dbReference type="EMBL" id="JMQA01000018">
    <property type="protein sequence ID" value="KFN10446.1"/>
    <property type="molecule type" value="Genomic_DNA"/>
</dbReference>
<evidence type="ECO:0000313" key="3">
    <source>
        <dbReference type="Proteomes" id="UP000029278"/>
    </source>
</evidence>
<dbReference type="GO" id="GO:0016747">
    <property type="term" value="F:acyltransferase activity, transferring groups other than amino-acyl groups"/>
    <property type="evidence" value="ECO:0007669"/>
    <property type="project" value="InterPro"/>
</dbReference>
<comment type="caution">
    <text evidence="2">The sequence shown here is derived from an EMBL/GenBank/DDBJ whole genome shotgun (WGS) entry which is preliminary data.</text>
</comment>
<feature type="domain" description="N-acetyltransferase" evidence="1">
    <location>
        <begin position="20"/>
        <end position="183"/>
    </location>
</feature>
<gene>
    <name evidence="2" type="ORF">DJ90_1083</name>
</gene>
<protein>
    <submittedName>
        <fullName evidence="2">Acetyltransferase family protein</fullName>
    </submittedName>
</protein>
<dbReference type="Gene3D" id="3.40.630.30">
    <property type="match status" value="1"/>
</dbReference>
<keyword evidence="3" id="KW-1185">Reference proteome</keyword>
<dbReference type="InterPro" id="IPR051531">
    <property type="entry name" value="N-acetyltransferase"/>
</dbReference>
<evidence type="ECO:0000313" key="2">
    <source>
        <dbReference type="EMBL" id="KFN10446.1"/>
    </source>
</evidence>